<evidence type="ECO:0000313" key="3">
    <source>
        <dbReference type="EMBL" id="MBB5198680.1"/>
    </source>
</evidence>
<accession>A0A840RPY1</accession>
<feature type="domain" description="Gp5/Type VI secretion system Vgr protein OB-fold" evidence="2">
    <location>
        <begin position="21"/>
        <end position="87"/>
    </location>
</feature>
<keyword evidence="4" id="KW-1185">Reference proteome</keyword>
<evidence type="ECO:0000313" key="4">
    <source>
        <dbReference type="Proteomes" id="UP000571084"/>
    </source>
</evidence>
<dbReference type="Pfam" id="PF18946">
    <property type="entry name" value="Apex"/>
    <property type="match status" value="1"/>
</dbReference>
<dbReference type="Gene3D" id="6.20.150.10">
    <property type="match status" value="1"/>
</dbReference>
<dbReference type="InterPro" id="IPR013046">
    <property type="entry name" value="GpV/Gp45"/>
</dbReference>
<evidence type="ECO:0000259" key="2">
    <source>
        <dbReference type="Pfam" id="PF04717"/>
    </source>
</evidence>
<comment type="caution">
    <text evidence="3">The sequence shown here is derived from an EMBL/GenBank/DDBJ whole genome shotgun (WGS) entry which is preliminary data.</text>
</comment>
<dbReference type="NCBIfam" id="TIGR01644">
    <property type="entry name" value="phage_P2_V"/>
    <property type="match status" value="1"/>
</dbReference>
<dbReference type="Pfam" id="PF04717">
    <property type="entry name" value="Phage_base_V"/>
    <property type="match status" value="1"/>
</dbReference>
<dbReference type="InterPro" id="IPR044033">
    <property type="entry name" value="GpV-like_apex"/>
</dbReference>
<sequence>MHRMTADISELLRLLHNLIRLGTIAEIDHDAQRVRVKVGNNLTNWRPWVTIRAGDAQTWWPPTIGEQVILLSPEGDFDHGVILPAVYSDQFAPPSTDPAHHTTRYADGAIVQYDSAAHALSATLPDGTSITVVPGQITLDAAESLCTGNLTVQKNLIVSAMSSLNGGMAVTAGASGGPAARIEGKLEATDDIVANGISLTGHKHGGVKQGNDASGGPQ</sequence>
<feature type="region of interest" description="Disordered" evidence="1">
    <location>
        <begin position="199"/>
        <end position="218"/>
    </location>
</feature>
<dbReference type="Gene3D" id="2.40.50.230">
    <property type="entry name" value="Gp5 N-terminal domain"/>
    <property type="match status" value="1"/>
</dbReference>
<organism evidence="3 4">
    <name type="scientific">Glaciimonas immobilis</name>
    <dbReference type="NCBI Taxonomy" id="728004"/>
    <lineage>
        <taxon>Bacteria</taxon>
        <taxon>Pseudomonadati</taxon>
        <taxon>Pseudomonadota</taxon>
        <taxon>Betaproteobacteria</taxon>
        <taxon>Burkholderiales</taxon>
        <taxon>Oxalobacteraceae</taxon>
        <taxon>Glaciimonas</taxon>
    </lineage>
</organism>
<dbReference type="AlphaFoldDB" id="A0A840RPY1"/>
<dbReference type="InterPro" id="IPR006531">
    <property type="entry name" value="Gp5/Vgr_OB"/>
</dbReference>
<dbReference type="InterPro" id="IPR037026">
    <property type="entry name" value="Vgr_OB-fold_dom_sf"/>
</dbReference>
<reference evidence="3 4" key="1">
    <citation type="submission" date="2020-08" db="EMBL/GenBank/DDBJ databases">
        <title>Genomic Encyclopedia of Type Strains, Phase IV (KMG-IV): sequencing the most valuable type-strain genomes for metagenomic binning, comparative biology and taxonomic classification.</title>
        <authorList>
            <person name="Goeker M."/>
        </authorList>
    </citation>
    <scope>NUCLEOTIDE SEQUENCE [LARGE SCALE GENOMIC DNA]</scope>
    <source>
        <strain evidence="3 4">DSM 23240</strain>
    </source>
</reference>
<dbReference type="EMBL" id="JACHHQ010000001">
    <property type="protein sequence ID" value="MBB5198680.1"/>
    <property type="molecule type" value="Genomic_DNA"/>
</dbReference>
<protein>
    <submittedName>
        <fullName evidence="3">Phage baseplate assembly protein V</fullName>
    </submittedName>
</protein>
<name>A0A840RPY1_9BURK</name>
<dbReference type="Proteomes" id="UP000571084">
    <property type="component" value="Unassembled WGS sequence"/>
</dbReference>
<gene>
    <name evidence="3" type="ORF">HNR39_000490</name>
</gene>
<dbReference type="RefSeq" id="WP_168052808.1">
    <property type="nucleotide sequence ID" value="NZ_JAAOZT010000002.1"/>
</dbReference>
<evidence type="ECO:0000256" key="1">
    <source>
        <dbReference type="SAM" id="MobiDB-lite"/>
    </source>
</evidence>
<proteinExistence type="predicted"/>